<dbReference type="EMBL" id="JACGWM010000009">
    <property type="protein sequence ID" value="KAL0352433.1"/>
    <property type="molecule type" value="Genomic_DNA"/>
</dbReference>
<dbReference type="SMART" id="SM00733">
    <property type="entry name" value="Mterf"/>
    <property type="match status" value="7"/>
</dbReference>
<evidence type="ECO:0000313" key="4">
    <source>
        <dbReference type="EMBL" id="KAL0352433.1"/>
    </source>
</evidence>
<dbReference type="GO" id="GO:0003676">
    <property type="term" value="F:nucleic acid binding"/>
    <property type="evidence" value="ECO:0007669"/>
    <property type="project" value="InterPro"/>
</dbReference>
<gene>
    <name evidence="4" type="ORF">Scaly_1632000</name>
</gene>
<dbReference type="Gene3D" id="1.25.70.10">
    <property type="entry name" value="Transcription termination factor 3, mitochondrial"/>
    <property type="match status" value="1"/>
</dbReference>
<evidence type="ECO:0000256" key="2">
    <source>
        <dbReference type="ARBA" id="ARBA00022472"/>
    </source>
</evidence>
<dbReference type="PANTHER" id="PTHR13068">
    <property type="entry name" value="CGI-12 PROTEIN-RELATED"/>
    <property type="match status" value="1"/>
</dbReference>
<organism evidence="4">
    <name type="scientific">Sesamum calycinum</name>
    <dbReference type="NCBI Taxonomy" id="2727403"/>
    <lineage>
        <taxon>Eukaryota</taxon>
        <taxon>Viridiplantae</taxon>
        <taxon>Streptophyta</taxon>
        <taxon>Embryophyta</taxon>
        <taxon>Tracheophyta</taxon>
        <taxon>Spermatophyta</taxon>
        <taxon>Magnoliopsida</taxon>
        <taxon>eudicotyledons</taxon>
        <taxon>Gunneridae</taxon>
        <taxon>Pentapetalae</taxon>
        <taxon>asterids</taxon>
        <taxon>lamiids</taxon>
        <taxon>Lamiales</taxon>
        <taxon>Pedaliaceae</taxon>
        <taxon>Sesamum</taxon>
    </lineage>
</organism>
<dbReference type="AlphaFoldDB" id="A0AAW2PBX0"/>
<dbReference type="FunFam" id="1.25.70.10:FF:000001">
    <property type="entry name" value="Mitochondrial transcription termination factor-like"/>
    <property type="match status" value="1"/>
</dbReference>
<dbReference type="GO" id="GO:0006353">
    <property type="term" value="P:DNA-templated transcription termination"/>
    <property type="evidence" value="ECO:0007669"/>
    <property type="project" value="UniProtKB-KW"/>
</dbReference>
<comment type="caution">
    <text evidence="4">The sequence shown here is derived from an EMBL/GenBank/DDBJ whole genome shotgun (WGS) entry which is preliminary data.</text>
</comment>
<dbReference type="InterPro" id="IPR003690">
    <property type="entry name" value="MTERF"/>
</dbReference>
<evidence type="ECO:0000256" key="1">
    <source>
        <dbReference type="ARBA" id="ARBA00007692"/>
    </source>
</evidence>
<proteinExistence type="inferred from homology"/>
<keyword evidence="2" id="KW-0806">Transcription termination</keyword>
<comment type="similarity">
    <text evidence="1">Belongs to the mTERF family.</text>
</comment>
<dbReference type="Pfam" id="PF02536">
    <property type="entry name" value="mTERF"/>
    <property type="match status" value="2"/>
</dbReference>
<keyword evidence="2" id="KW-0805">Transcription regulation</keyword>
<accession>A0AAW2PBX0</accession>
<protein>
    <submittedName>
        <fullName evidence="4">Uncharacterized protein</fullName>
    </submittedName>
</protein>
<reference evidence="4" key="1">
    <citation type="submission" date="2020-06" db="EMBL/GenBank/DDBJ databases">
        <authorList>
            <person name="Li T."/>
            <person name="Hu X."/>
            <person name="Zhang T."/>
            <person name="Song X."/>
            <person name="Zhang H."/>
            <person name="Dai N."/>
            <person name="Sheng W."/>
            <person name="Hou X."/>
            <person name="Wei L."/>
        </authorList>
    </citation>
    <scope>NUCLEOTIDE SEQUENCE</scope>
    <source>
        <strain evidence="4">KEN8</strain>
        <tissue evidence="4">Leaf</tissue>
    </source>
</reference>
<reference evidence="4" key="2">
    <citation type="journal article" date="2024" name="Plant">
        <title>Genomic evolution and insights into agronomic trait innovations of Sesamum species.</title>
        <authorList>
            <person name="Miao H."/>
            <person name="Wang L."/>
            <person name="Qu L."/>
            <person name="Liu H."/>
            <person name="Sun Y."/>
            <person name="Le M."/>
            <person name="Wang Q."/>
            <person name="Wei S."/>
            <person name="Zheng Y."/>
            <person name="Lin W."/>
            <person name="Duan Y."/>
            <person name="Cao H."/>
            <person name="Xiong S."/>
            <person name="Wang X."/>
            <person name="Wei L."/>
            <person name="Li C."/>
            <person name="Ma Q."/>
            <person name="Ju M."/>
            <person name="Zhao R."/>
            <person name="Li G."/>
            <person name="Mu C."/>
            <person name="Tian Q."/>
            <person name="Mei H."/>
            <person name="Zhang T."/>
            <person name="Gao T."/>
            <person name="Zhang H."/>
        </authorList>
    </citation>
    <scope>NUCLEOTIDE SEQUENCE</scope>
    <source>
        <strain evidence="4">KEN8</strain>
    </source>
</reference>
<sequence>MSALVRKNLSCSFWKNIAHGRKSHVSSTHSLLYFCTFTDGQPLSGVSVFDFLLHKHNFSPEVVSKVASVLTRLKNPEESDSILSFLKETGFSNAQLEKIVKYRPRFLSARLDDSIKPKIKIFQDLGLSSDEIAKMISSNPAILHLSANNNIIPSLSVLKGLLGSNHEVGKLLKLSAWFVTSDLEKTMVPNVEFLKSCGIPMERINMLIYNYPRCLLLHPEIIKQSVSKAQELGVDRDSKMFIYAVRIIASMSKETWELKMQAFRNLGFSESDILAMFKKAPSLFSGSMEKIRNVKDYLLATGKISMSCIVKNPMSLACSIENRYKPRLQILEILESRNLI</sequence>
<dbReference type="PANTHER" id="PTHR13068:SF130">
    <property type="entry name" value="TRANSCRIPTION TERMINATION FACTOR MTERF6, CHLOROPLASTIC_MITOCHONDRIAL-LIKE"/>
    <property type="match status" value="1"/>
</dbReference>
<name>A0AAW2PBX0_9LAMI</name>
<keyword evidence="2" id="KW-0804">Transcription</keyword>
<evidence type="ECO:0000256" key="3">
    <source>
        <dbReference type="ARBA" id="ARBA00022946"/>
    </source>
</evidence>
<keyword evidence="3" id="KW-0809">Transit peptide</keyword>
<dbReference type="InterPro" id="IPR038538">
    <property type="entry name" value="MTERF_sf"/>
</dbReference>